<evidence type="ECO:0000256" key="5">
    <source>
        <dbReference type="ARBA" id="ARBA00022801"/>
    </source>
</evidence>
<comment type="catalytic activity">
    <reaction evidence="1">
        <text>GDP-alpha-D-mannose + H2O = alpha-D-mannose 1-phosphate + GMP + 2 H(+)</text>
        <dbReference type="Rhea" id="RHEA:27978"/>
        <dbReference type="ChEBI" id="CHEBI:15377"/>
        <dbReference type="ChEBI" id="CHEBI:15378"/>
        <dbReference type="ChEBI" id="CHEBI:57527"/>
        <dbReference type="ChEBI" id="CHEBI:58115"/>
        <dbReference type="ChEBI" id="CHEBI:58409"/>
    </reaction>
</comment>
<name>D0LIK1_HALO1</name>
<dbReference type="CDD" id="cd03424">
    <property type="entry name" value="NUDIX_ADPRase_Nudt5_UGPPase_Nudt14"/>
    <property type="match status" value="1"/>
</dbReference>
<evidence type="ECO:0000256" key="7">
    <source>
        <dbReference type="ARBA" id="ARBA00032272"/>
    </source>
</evidence>
<dbReference type="InterPro" id="IPR000086">
    <property type="entry name" value="NUDIX_hydrolase_dom"/>
</dbReference>
<dbReference type="InterPro" id="IPR015797">
    <property type="entry name" value="NUDIX_hydrolase-like_dom_sf"/>
</dbReference>
<evidence type="ECO:0000259" key="9">
    <source>
        <dbReference type="PROSITE" id="PS51462"/>
    </source>
</evidence>
<evidence type="ECO:0000313" key="11">
    <source>
        <dbReference type="Proteomes" id="UP000001880"/>
    </source>
</evidence>
<dbReference type="KEGG" id="hoh:Hoch_5882"/>
<feature type="domain" description="Nudix hydrolase" evidence="9">
    <location>
        <begin position="45"/>
        <end position="174"/>
    </location>
</feature>
<comment type="cofactor">
    <cofactor evidence="2">
        <name>Mg(2+)</name>
        <dbReference type="ChEBI" id="CHEBI:18420"/>
    </cofactor>
</comment>
<dbReference type="eggNOG" id="COG0494">
    <property type="taxonomic scope" value="Bacteria"/>
</dbReference>
<evidence type="ECO:0000256" key="8">
    <source>
        <dbReference type="RuleBase" id="RU003476"/>
    </source>
</evidence>
<dbReference type="EMBL" id="CP001804">
    <property type="protein sequence ID" value="ACY18357.1"/>
    <property type="molecule type" value="Genomic_DNA"/>
</dbReference>
<evidence type="ECO:0000256" key="3">
    <source>
        <dbReference type="ARBA" id="ARBA00007275"/>
    </source>
</evidence>
<dbReference type="RefSeq" id="WP_012830949.1">
    <property type="nucleotide sequence ID" value="NC_013440.1"/>
</dbReference>
<dbReference type="PROSITE" id="PS51462">
    <property type="entry name" value="NUDIX"/>
    <property type="match status" value="1"/>
</dbReference>
<evidence type="ECO:0000256" key="6">
    <source>
        <dbReference type="ARBA" id="ARBA00032162"/>
    </source>
</evidence>
<keyword evidence="11" id="KW-1185">Reference proteome</keyword>
<evidence type="ECO:0000256" key="2">
    <source>
        <dbReference type="ARBA" id="ARBA00001946"/>
    </source>
</evidence>
<keyword evidence="5 8" id="KW-0378">Hydrolase</keyword>
<dbReference type="PROSITE" id="PS00893">
    <property type="entry name" value="NUDIX_BOX"/>
    <property type="match status" value="1"/>
</dbReference>
<evidence type="ECO:0000256" key="4">
    <source>
        <dbReference type="ARBA" id="ARBA00016377"/>
    </source>
</evidence>
<proteinExistence type="inferred from homology"/>
<protein>
    <recommendedName>
        <fullName evidence="4">GDP-mannose pyrophosphatase</fullName>
    </recommendedName>
    <alternativeName>
        <fullName evidence="6">GDP-mannose hydrolase</fullName>
    </alternativeName>
    <alternativeName>
        <fullName evidence="7">GDPMK</fullName>
    </alternativeName>
</protein>
<dbReference type="SUPFAM" id="SSF55811">
    <property type="entry name" value="Nudix"/>
    <property type="match status" value="1"/>
</dbReference>
<dbReference type="OrthoDB" id="9806150at2"/>
<organism evidence="10 11">
    <name type="scientific">Haliangium ochraceum (strain DSM 14365 / JCM 11303 / SMP-2)</name>
    <dbReference type="NCBI Taxonomy" id="502025"/>
    <lineage>
        <taxon>Bacteria</taxon>
        <taxon>Pseudomonadati</taxon>
        <taxon>Myxococcota</taxon>
        <taxon>Polyangia</taxon>
        <taxon>Haliangiales</taxon>
        <taxon>Kofleriaceae</taxon>
        <taxon>Haliangium</taxon>
    </lineage>
</organism>
<accession>D0LIK1</accession>
<evidence type="ECO:0000313" key="10">
    <source>
        <dbReference type="EMBL" id="ACY18357.1"/>
    </source>
</evidence>
<dbReference type="AlphaFoldDB" id="D0LIK1"/>
<dbReference type="Proteomes" id="UP000001880">
    <property type="component" value="Chromosome"/>
</dbReference>
<dbReference type="STRING" id="502025.Hoch_5882"/>
<dbReference type="HOGENOM" id="CLU_062658_8_2_7"/>
<dbReference type="PANTHER" id="PTHR11839">
    <property type="entry name" value="UDP/ADP-SUGAR PYROPHOSPHATASE"/>
    <property type="match status" value="1"/>
</dbReference>
<dbReference type="GO" id="GO:0019693">
    <property type="term" value="P:ribose phosphate metabolic process"/>
    <property type="evidence" value="ECO:0007669"/>
    <property type="project" value="TreeGrafter"/>
</dbReference>
<dbReference type="Pfam" id="PF00293">
    <property type="entry name" value="NUDIX"/>
    <property type="match status" value="1"/>
</dbReference>
<dbReference type="Gene3D" id="3.90.79.10">
    <property type="entry name" value="Nucleoside Triphosphate Pyrophosphohydrolase"/>
    <property type="match status" value="1"/>
</dbReference>
<dbReference type="PANTHER" id="PTHR11839:SF18">
    <property type="entry name" value="NUDIX HYDROLASE DOMAIN-CONTAINING PROTEIN"/>
    <property type="match status" value="1"/>
</dbReference>
<dbReference type="GO" id="GO:0006753">
    <property type="term" value="P:nucleoside phosphate metabolic process"/>
    <property type="evidence" value="ECO:0007669"/>
    <property type="project" value="TreeGrafter"/>
</dbReference>
<sequence>MTKAQQLDWRFLRDHAERDYEVFHVFRREAEHPLTGAAHTFSILRADDWVNVIALTPADELLLVRQYRHGVGRQTLEVPGGIIDPGETPEQAARRELREETGHRADRWLDLGYVEPNPAFMTNRCHTWLALDARPVGELQPDAGEALALERAPLASVDALVRAGEITHSLVIAAFYQFTSHAGGWRRPPEP</sequence>
<dbReference type="PRINTS" id="PR00502">
    <property type="entry name" value="NUDIXFAMILY"/>
</dbReference>
<reference evidence="10 11" key="1">
    <citation type="journal article" date="2010" name="Stand. Genomic Sci.">
        <title>Complete genome sequence of Haliangium ochraceum type strain (SMP-2).</title>
        <authorList>
            <consortium name="US DOE Joint Genome Institute (JGI-PGF)"/>
            <person name="Ivanova N."/>
            <person name="Daum C."/>
            <person name="Lang E."/>
            <person name="Abt B."/>
            <person name="Kopitz M."/>
            <person name="Saunders E."/>
            <person name="Lapidus A."/>
            <person name="Lucas S."/>
            <person name="Glavina Del Rio T."/>
            <person name="Nolan M."/>
            <person name="Tice H."/>
            <person name="Copeland A."/>
            <person name="Cheng J.F."/>
            <person name="Chen F."/>
            <person name="Bruce D."/>
            <person name="Goodwin L."/>
            <person name="Pitluck S."/>
            <person name="Mavromatis K."/>
            <person name="Pati A."/>
            <person name="Mikhailova N."/>
            <person name="Chen A."/>
            <person name="Palaniappan K."/>
            <person name="Land M."/>
            <person name="Hauser L."/>
            <person name="Chang Y.J."/>
            <person name="Jeffries C.D."/>
            <person name="Detter J.C."/>
            <person name="Brettin T."/>
            <person name="Rohde M."/>
            <person name="Goker M."/>
            <person name="Bristow J."/>
            <person name="Markowitz V."/>
            <person name="Eisen J.A."/>
            <person name="Hugenholtz P."/>
            <person name="Kyrpides N.C."/>
            <person name="Klenk H.P."/>
        </authorList>
    </citation>
    <scope>NUCLEOTIDE SEQUENCE [LARGE SCALE GENOMIC DNA]</scope>
    <source>
        <strain evidence="11">DSM 14365 / CIP 107738 / JCM 11303 / AJ 13395 / SMP-2</strain>
    </source>
</reference>
<evidence type="ECO:0000256" key="1">
    <source>
        <dbReference type="ARBA" id="ARBA00000847"/>
    </source>
</evidence>
<dbReference type="InterPro" id="IPR020084">
    <property type="entry name" value="NUDIX_hydrolase_CS"/>
</dbReference>
<dbReference type="GO" id="GO:0016462">
    <property type="term" value="F:pyrophosphatase activity"/>
    <property type="evidence" value="ECO:0007669"/>
    <property type="project" value="UniProtKB-ARBA"/>
</dbReference>
<comment type="similarity">
    <text evidence="3">Belongs to the Nudix hydrolase family. NudK subfamily.</text>
</comment>
<dbReference type="InterPro" id="IPR020476">
    <property type="entry name" value="Nudix_hydrolase"/>
</dbReference>
<gene>
    <name evidence="10" type="ordered locus">Hoch_5882</name>
</gene>